<proteinExistence type="predicted"/>
<gene>
    <name evidence="1" type="ORF">D3272_04310</name>
</gene>
<keyword evidence="2" id="KW-1185">Reference proteome</keyword>
<dbReference type="Pfam" id="PF09523">
    <property type="entry name" value="DUF2390"/>
    <property type="match status" value="1"/>
</dbReference>
<sequence>MSDDPLWGFALGFYARPGMAAACIALQDEAGCDVTLVLWLLWCAETGRPLDAGVIAAANARLAPWRAAVVAPLRAARRAMKGGLLPGIDTDACRERVKGVELEAERLALAALSAMAPEASRVEAGAAARNLALYADHVGRGLPAAAVRALLGT</sequence>
<name>A0A4Q2RGX8_9HYPH</name>
<dbReference type="RefSeq" id="WP_129217922.1">
    <property type="nucleotide sequence ID" value="NZ_QYBC01000003.1"/>
</dbReference>
<dbReference type="EMBL" id="QYBC01000003">
    <property type="protein sequence ID" value="RYB06791.1"/>
    <property type="molecule type" value="Genomic_DNA"/>
</dbReference>
<protein>
    <submittedName>
        <fullName evidence="1">TIGR02444 family protein</fullName>
    </submittedName>
</protein>
<reference evidence="1 2" key="2">
    <citation type="submission" date="2019-02" db="EMBL/GenBank/DDBJ databases">
        <title>'Lichenibacterium ramalinii' gen. nov. sp. nov., 'Lichenibacterium minor' gen. nov. sp. nov.</title>
        <authorList>
            <person name="Pankratov T."/>
        </authorList>
    </citation>
    <scope>NUCLEOTIDE SEQUENCE [LARGE SCALE GENOMIC DNA]</scope>
    <source>
        <strain evidence="1 2">RmlP001</strain>
    </source>
</reference>
<dbReference type="OrthoDB" id="7875767at2"/>
<dbReference type="NCBIfam" id="TIGR02444">
    <property type="entry name" value="TIGR02444 family protein"/>
    <property type="match status" value="1"/>
</dbReference>
<organism evidence="1 2">
    <name type="scientific">Lichenibacterium ramalinae</name>
    <dbReference type="NCBI Taxonomy" id="2316527"/>
    <lineage>
        <taxon>Bacteria</taxon>
        <taxon>Pseudomonadati</taxon>
        <taxon>Pseudomonadota</taxon>
        <taxon>Alphaproteobacteria</taxon>
        <taxon>Hyphomicrobiales</taxon>
        <taxon>Lichenihabitantaceae</taxon>
        <taxon>Lichenibacterium</taxon>
    </lineage>
</organism>
<dbReference type="AlphaFoldDB" id="A0A4Q2RGX8"/>
<reference evidence="1 2" key="1">
    <citation type="submission" date="2018-09" db="EMBL/GenBank/DDBJ databases">
        <authorList>
            <person name="Grouzdev D.S."/>
            <person name="Krutkina M.S."/>
        </authorList>
    </citation>
    <scope>NUCLEOTIDE SEQUENCE [LARGE SCALE GENOMIC DNA]</scope>
    <source>
        <strain evidence="1 2">RmlP001</strain>
    </source>
</reference>
<accession>A0A4Q2RGX8</accession>
<evidence type="ECO:0000313" key="2">
    <source>
        <dbReference type="Proteomes" id="UP000289411"/>
    </source>
</evidence>
<dbReference type="Proteomes" id="UP000289411">
    <property type="component" value="Unassembled WGS sequence"/>
</dbReference>
<evidence type="ECO:0000313" key="1">
    <source>
        <dbReference type="EMBL" id="RYB06791.1"/>
    </source>
</evidence>
<comment type="caution">
    <text evidence="1">The sequence shown here is derived from an EMBL/GenBank/DDBJ whole genome shotgun (WGS) entry which is preliminary data.</text>
</comment>
<dbReference type="InterPro" id="IPR012659">
    <property type="entry name" value="CHP02444"/>
</dbReference>